<evidence type="ECO:0000256" key="1">
    <source>
        <dbReference type="ARBA" id="ARBA00004533"/>
    </source>
</evidence>
<evidence type="ECO:0000256" key="10">
    <source>
        <dbReference type="ARBA" id="ARBA00022723"/>
    </source>
</evidence>
<comment type="pathway">
    <text evidence="2 19">Energy metabolism; oxidative phosphorylation.</text>
</comment>
<evidence type="ECO:0000256" key="18">
    <source>
        <dbReference type="ARBA" id="ARBA00023136"/>
    </source>
</evidence>
<name>A0A356LHL2_9BURK</name>
<dbReference type="SUPFAM" id="SSF46626">
    <property type="entry name" value="Cytochrome c"/>
    <property type="match status" value="2"/>
</dbReference>
<evidence type="ECO:0000256" key="7">
    <source>
        <dbReference type="ARBA" id="ARBA00022617"/>
    </source>
</evidence>
<comment type="subcellular location">
    <subcellularLocation>
        <location evidence="1 19">Cell inner membrane</location>
    </subcellularLocation>
</comment>
<dbReference type="EMBL" id="DOEK01000029">
    <property type="protein sequence ID" value="HBP30447.1"/>
    <property type="molecule type" value="Genomic_DNA"/>
</dbReference>
<comment type="similarity">
    <text evidence="3 19">Belongs to the CcoP / FixP family.</text>
</comment>
<dbReference type="InterPro" id="IPR036909">
    <property type="entry name" value="Cyt_c-like_dom_sf"/>
</dbReference>
<proteinExistence type="inferred from homology"/>
<dbReference type="GO" id="GO:0005886">
    <property type="term" value="C:plasma membrane"/>
    <property type="evidence" value="ECO:0007669"/>
    <property type="project" value="UniProtKB-SubCell"/>
</dbReference>
<dbReference type="Pfam" id="PF13442">
    <property type="entry name" value="Cytochrome_CBB3"/>
    <property type="match status" value="2"/>
</dbReference>
<dbReference type="InterPro" id="IPR050597">
    <property type="entry name" value="Cytochrome_c_Oxidase_Subunit"/>
</dbReference>
<protein>
    <recommendedName>
        <fullName evidence="19">Cbb3-type cytochrome c oxidase subunit</fullName>
    </recommendedName>
</protein>
<evidence type="ECO:0000256" key="14">
    <source>
        <dbReference type="ARBA" id="ARBA00022989"/>
    </source>
</evidence>
<comment type="cofactor">
    <cofactor evidence="19 21">
        <name>heme c</name>
        <dbReference type="ChEBI" id="CHEBI:61717"/>
    </cofactor>
    <text evidence="19 21">Binds 2 heme C groups per subunit.</text>
</comment>
<dbReference type="Proteomes" id="UP000264036">
    <property type="component" value="Unassembled WGS sequence"/>
</dbReference>
<feature type="transmembrane region" description="Helical" evidence="22">
    <location>
        <begin position="12"/>
        <end position="29"/>
    </location>
</feature>
<evidence type="ECO:0000256" key="8">
    <source>
        <dbReference type="ARBA" id="ARBA00022660"/>
    </source>
</evidence>
<dbReference type="PIRSF" id="PIRSF000006">
    <property type="entry name" value="Cbb3-Cox_fixP"/>
    <property type="match status" value="1"/>
</dbReference>
<feature type="binding site" description="covalent" evidence="21">
    <location>
        <position position="230"/>
    </location>
    <ligand>
        <name>heme c</name>
        <dbReference type="ChEBI" id="CHEBI:61717"/>
        <label>2</label>
    </ligand>
</feature>
<comment type="subunit">
    <text evidence="19">Component of the cbb3-type cytochrome c oxidase.</text>
</comment>
<evidence type="ECO:0000259" key="23">
    <source>
        <dbReference type="PROSITE" id="PS51007"/>
    </source>
</evidence>
<reference evidence="24 25" key="1">
    <citation type="journal article" date="2018" name="Nat. Biotechnol.">
        <title>A standardized bacterial taxonomy based on genome phylogeny substantially revises the tree of life.</title>
        <authorList>
            <person name="Parks D.H."/>
            <person name="Chuvochina M."/>
            <person name="Waite D.W."/>
            <person name="Rinke C."/>
            <person name="Skarshewski A."/>
            <person name="Chaumeil P.A."/>
            <person name="Hugenholtz P."/>
        </authorList>
    </citation>
    <scope>NUCLEOTIDE SEQUENCE [LARGE SCALE GENOMIC DNA]</scope>
    <source>
        <strain evidence="24">UBA10707</strain>
    </source>
</reference>
<dbReference type="NCBIfam" id="TIGR00782">
    <property type="entry name" value="ccoP"/>
    <property type="match status" value="1"/>
</dbReference>
<keyword evidence="12 19" id="KW-0375">Hydrogen ion transport</keyword>
<comment type="caution">
    <text evidence="24">The sequence shown here is derived from an EMBL/GenBank/DDBJ whole genome shotgun (WGS) entry which is preliminary data.</text>
</comment>
<feature type="binding site" description="axial binding residue" evidence="20">
    <location>
        <position position="234"/>
    </location>
    <ligand>
        <name>heme c</name>
        <dbReference type="ChEBI" id="CHEBI:61717"/>
        <label>2</label>
    </ligand>
    <ligandPart>
        <name>Fe</name>
        <dbReference type="ChEBI" id="CHEBI:18248"/>
    </ligandPart>
</feature>
<evidence type="ECO:0000256" key="16">
    <source>
        <dbReference type="ARBA" id="ARBA00023004"/>
    </source>
</evidence>
<keyword evidence="10 19" id="KW-0479">Metal-binding</keyword>
<dbReference type="InterPro" id="IPR008168">
    <property type="entry name" value="Cyt_C_IC"/>
</dbReference>
<keyword evidence="9 22" id="KW-0812">Transmembrane</keyword>
<dbReference type="PRINTS" id="PR00605">
    <property type="entry name" value="CYTCHROMECIC"/>
</dbReference>
<keyword evidence="6 19" id="KW-0997">Cell inner membrane</keyword>
<evidence type="ECO:0000256" key="21">
    <source>
        <dbReference type="PIRSR" id="PIRSR000006-2"/>
    </source>
</evidence>
<evidence type="ECO:0000256" key="12">
    <source>
        <dbReference type="ARBA" id="ARBA00022781"/>
    </source>
</evidence>
<dbReference type="GO" id="GO:0006119">
    <property type="term" value="P:oxidative phosphorylation"/>
    <property type="evidence" value="ECO:0007669"/>
    <property type="project" value="UniProtKB-UniPathway"/>
</dbReference>
<gene>
    <name evidence="24" type="primary">ccoP</name>
    <name evidence="24" type="ORF">DD666_13640</name>
</gene>
<dbReference type="UniPathway" id="UPA00705"/>
<dbReference type="GO" id="GO:0009055">
    <property type="term" value="F:electron transfer activity"/>
    <property type="evidence" value="ECO:0007669"/>
    <property type="project" value="InterPro"/>
</dbReference>
<keyword evidence="11" id="KW-0677">Repeat</keyword>
<dbReference type="Gene3D" id="1.10.760.10">
    <property type="entry name" value="Cytochrome c-like domain"/>
    <property type="match status" value="2"/>
</dbReference>
<feature type="binding site" description="covalent" evidence="21">
    <location>
        <position position="147"/>
    </location>
    <ligand>
        <name>heme c</name>
        <dbReference type="ChEBI" id="CHEBI:61717"/>
        <label>1</label>
    </ligand>
</feature>
<dbReference type="InterPro" id="IPR004678">
    <property type="entry name" value="Cyt_c_oxidase_cbb3_su3"/>
</dbReference>
<dbReference type="GO" id="GO:0016491">
    <property type="term" value="F:oxidoreductase activity"/>
    <property type="evidence" value="ECO:0007669"/>
    <property type="project" value="UniProtKB-KW"/>
</dbReference>
<dbReference type="PANTHER" id="PTHR33751:SF1">
    <property type="entry name" value="CBB3-TYPE CYTOCHROME C OXIDASE SUBUNIT FIXP"/>
    <property type="match status" value="1"/>
</dbReference>
<dbReference type="Gene3D" id="6.10.280.130">
    <property type="match status" value="1"/>
</dbReference>
<keyword evidence="5 19" id="KW-1003">Cell membrane</keyword>
<feature type="binding site" description="axial binding residue" evidence="20">
    <location>
        <position position="148"/>
    </location>
    <ligand>
        <name>heme c</name>
        <dbReference type="ChEBI" id="CHEBI:61717"/>
        <label>1</label>
    </ligand>
    <ligandPart>
        <name>Fe</name>
        <dbReference type="ChEBI" id="CHEBI:18248"/>
    </ligandPart>
</feature>
<feature type="domain" description="Cytochrome c" evidence="23">
    <location>
        <begin position="217"/>
        <end position="298"/>
    </location>
</feature>
<evidence type="ECO:0000256" key="13">
    <source>
        <dbReference type="ARBA" id="ARBA00022982"/>
    </source>
</evidence>
<dbReference type="InterPro" id="IPR038414">
    <property type="entry name" value="CcoP_N_sf"/>
</dbReference>
<evidence type="ECO:0000256" key="4">
    <source>
        <dbReference type="ARBA" id="ARBA00022448"/>
    </source>
</evidence>
<feature type="binding site" description="covalent" evidence="21">
    <location>
        <position position="233"/>
    </location>
    <ligand>
        <name>heme c</name>
        <dbReference type="ChEBI" id="CHEBI:61717"/>
        <label>2</label>
    </ligand>
</feature>
<dbReference type="GO" id="GO:1902600">
    <property type="term" value="P:proton transmembrane transport"/>
    <property type="evidence" value="ECO:0007669"/>
    <property type="project" value="UniProtKB-KW"/>
</dbReference>
<evidence type="ECO:0000256" key="17">
    <source>
        <dbReference type="ARBA" id="ARBA00023065"/>
    </source>
</evidence>
<keyword evidence="17 19" id="KW-0406">Ion transport</keyword>
<keyword evidence="8 19" id="KW-0679">Respiratory chain</keyword>
<evidence type="ECO:0000256" key="22">
    <source>
        <dbReference type="SAM" id="Phobius"/>
    </source>
</evidence>
<dbReference type="PANTHER" id="PTHR33751">
    <property type="entry name" value="CBB3-TYPE CYTOCHROME C OXIDASE SUBUNIT FIXP"/>
    <property type="match status" value="1"/>
</dbReference>
<evidence type="ECO:0000256" key="11">
    <source>
        <dbReference type="ARBA" id="ARBA00022737"/>
    </source>
</evidence>
<evidence type="ECO:0000256" key="6">
    <source>
        <dbReference type="ARBA" id="ARBA00022519"/>
    </source>
</evidence>
<evidence type="ECO:0000256" key="5">
    <source>
        <dbReference type="ARBA" id="ARBA00022475"/>
    </source>
</evidence>
<evidence type="ECO:0000256" key="2">
    <source>
        <dbReference type="ARBA" id="ARBA00004673"/>
    </source>
</evidence>
<feature type="binding site" description="axial binding residue" evidence="20">
    <location>
        <position position="275"/>
    </location>
    <ligand>
        <name>heme c</name>
        <dbReference type="ChEBI" id="CHEBI:61717"/>
        <label>1</label>
    </ligand>
    <ligandPart>
        <name>Fe</name>
        <dbReference type="ChEBI" id="CHEBI:18248"/>
    </ligandPart>
</feature>
<dbReference type="InterPro" id="IPR032858">
    <property type="entry name" value="CcoP_N"/>
</dbReference>
<keyword evidence="13 19" id="KW-0249">Electron transport</keyword>
<evidence type="ECO:0000256" key="15">
    <source>
        <dbReference type="ARBA" id="ARBA00023002"/>
    </source>
</evidence>
<feature type="domain" description="Cytochrome c" evidence="23">
    <location>
        <begin position="131"/>
        <end position="210"/>
    </location>
</feature>
<dbReference type="InterPro" id="IPR009056">
    <property type="entry name" value="Cyt_c-like_dom"/>
</dbReference>
<evidence type="ECO:0000313" key="24">
    <source>
        <dbReference type="EMBL" id="HBP30447.1"/>
    </source>
</evidence>
<keyword evidence="7 19" id="KW-0349">Heme</keyword>
<feature type="transmembrane region" description="Helical" evidence="22">
    <location>
        <begin position="63"/>
        <end position="85"/>
    </location>
</feature>
<keyword evidence="15 19" id="KW-0560">Oxidoreductase</keyword>
<feature type="binding site" description="covalent" evidence="21">
    <location>
        <position position="144"/>
    </location>
    <ligand>
        <name>heme c</name>
        <dbReference type="ChEBI" id="CHEBI:61717"/>
        <label>1</label>
    </ligand>
</feature>
<dbReference type="GO" id="GO:0020037">
    <property type="term" value="F:heme binding"/>
    <property type="evidence" value="ECO:0007669"/>
    <property type="project" value="InterPro"/>
</dbReference>
<organism evidence="24 25">
    <name type="scientific">Advenella kashmirensis</name>
    <dbReference type="NCBI Taxonomy" id="310575"/>
    <lineage>
        <taxon>Bacteria</taxon>
        <taxon>Pseudomonadati</taxon>
        <taxon>Pseudomonadota</taxon>
        <taxon>Betaproteobacteria</taxon>
        <taxon>Burkholderiales</taxon>
        <taxon>Alcaligenaceae</taxon>
    </lineage>
</organism>
<evidence type="ECO:0000256" key="9">
    <source>
        <dbReference type="ARBA" id="ARBA00022692"/>
    </source>
</evidence>
<evidence type="ECO:0000256" key="20">
    <source>
        <dbReference type="PIRSR" id="PIRSR000006-1"/>
    </source>
</evidence>
<evidence type="ECO:0000256" key="19">
    <source>
        <dbReference type="PIRNR" id="PIRNR000006"/>
    </source>
</evidence>
<keyword evidence="14 22" id="KW-1133">Transmembrane helix</keyword>
<accession>A0A356LHL2</accession>
<keyword evidence="16 19" id="KW-0408">Iron</keyword>
<keyword evidence="4 19" id="KW-0813">Transport</keyword>
<dbReference type="GO" id="GO:0005506">
    <property type="term" value="F:iron ion binding"/>
    <property type="evidence" value="ECO:0007669"/>
    <property type="project" value="InterPro"/>
</dbReference>
<evidence type="ECO:0000313" key="25">
    <source>
        <dbReference type="Proteomes" id="UP000264036"/>
    </source>
</evidence>
<feature type="binding site" description="axial binding residue" evidence="20">
    <location>
        <position position="187"/>
    </location>
    <ligand>
        <name>heme c</name>
        <dbReference type="ChEBI" id="CHEBI:61717"/>
        <label>2</label>
    </ligand>
    <ligandPart>
        <name>Fe</name>
        <dbReference type="ChEBI" id="CHEBI:18248"/>
    </ligandPart>
</feature>
<keyword evidence="18 19" id="KW-0472">Membrane</keyword>
<comment type="function">
    <text evidence="19">C-type cytochrome. Part of the cbb3-type cytochrome c oxidase complex.</text>
</comment>
<dbReference type="AlphaFoldDB" id="A0A356LHL2"/>
<dbReference type="Pfam" id="PF14715">
    <property type="entry name" value="FixP_N"/>
    <property type="match status" value="1"/>
</dbReference>
<dbReference type="PROSITE" id="PS51007">
    <property type="entry name" value="CYTC"/>
    <property type="match status" value="2"/>
</dbReference>
<sequence length="300" mass="32567">MSDFFSNSWSYYIAIVSLAGVAWCVWLLFTQRRWLKSATPQVEDTGHVWDEDLRELNNPVPRWWTVMYLGLCVIALGIMLLYPALGSYPGLLGFTSAKQVVAEREEQAAQIKPLFDKFSALSVQELAANPEANAIGKRLFLNNCAQCHGSDAKGSPNFPNLADSDWLYGGTPEVIVKSISEGRHGVMAPLAAAITPSEANEIANYVRSLSGLASDPTLLAAGQAGYKKVCFACHGMDAKGNQALGAPNLSDAIWLGGSSRETIVNTILHGRQGVMPAQKHILSEDQIRILAAYVWGLSNK</sequence>
<evidence type="ECO:0000256" key="3">
    <source>
        <dbReference type="ARBA" id="ARBA00006113"/>
    </source>
</evidence>